<dbReference type="GO" id="GO:0004888">
    <property type="term" value="F:transmembrane signaling receptor activity"/>
    <property type="evidence" value="ECO:0007669"/>
    <property type="project" value="TreeGrafter"/>
</dbReference>
<dbReference type="PANTHER" id="PTHR43531:SF11">
    <property type="entry name" value="METHYL-ACCEPTING CHEMOTAXIS PROTEIN 3"/>
    <property type="match status" value="1"/>
</dbReference>
<dbReference type="GO" id="GO:0006935">
    <property type="term" value="P:chemotaxis"/>
    <property type="evidence" value="ECO:0007669"/>
    <property type="project" value="UniProtKB-KW"/>
</dbReference>
<dbReference type="SUPFAM" id="SSF58104">
    <property type="entry name" value="Methyl-accepting chemotaxis protein (MCP) signaling domain"/>
    <property type="match status" value="1"/>
</dbReference>
<organism evidence="7 8">
    <name type="scientific">Bacillus manliponensis</name>
    <dbReference type="NCBI Taxonomy" id="574376"/>
    <lineage>
        <taxon>Bacteria</taxon>
        <taxon>Bacillati</taxon>
        <taxon>Bacillota</taxon>
        <taxon>Bacilli</taxon>
        <taxon>Bacillales</taxon>
        <taxon>Bacillaceae</taxon>
        <taxon>Bacillus</taxon>
        <taxon>Bacillus cereus group</taxon>
    </lineage>
</organism>
<evidence type="ECO:0000313" key="7">
    <source>
        <dbReference type="EMBL" id="KEK21250.1"/>
    </source>
</evidence>
<dbReference type="Pfam" id="PF13295">
    <property type="entry name" value="DUF4077"/>
    <property type="match status" value="1"/>
</dbReference>
<dbReference type="GO" id="GO:0005886">
    <property type="term" value="C:plasma membrane"/>
    <property type="evidence" value="ECO:0007669"/>
    <property type="project" value="TreeGrafter"/>
</dbReference>
<accession>A0A073K424</accession>
<comment type="similarity">
    <text evidence="2">Belongs to the methyl-accepting chemotaxis (MCP) protein family.</text>
</comment>
<dbReference type="Gene3D" id="1.10.287.950">
    <property type="entry name" value="Methyl-accepting chemotaxis protein"/>
    <property type="match status" value="1"/>
</dbReference>
<keyword evidence="1" id="KW-0145">Chemotaxis</keyword>
<keyword evidence="8" id="KW-1185">Reference proteome</keyword>
<feature type="transmembrane region" description="Helical" evidence="5">
    <location>
        <begin position="48"/>
        <end position="67"/>
    </location>
</feature>
<dbReference type="RefSeq" id="WP_034634899.1">
    <property type="nucleotide sequence ID" value="NZ_CBCSJC010000002.1"/>
</dbReference>
<keyword evidence="3" id="KW-0807">Transducer</keyword>
<dbReference type="GO" id="GO:0007165">
    <property type="term" value="P:signal transduction"/>
    <property type="evidence" value="ECO:0007669"/>
    <property type="project" value="UniProtKB-KW"/>
</dbReference>
<gene>
    <name evidence="7" type="ORF">BAMA_00305</name>
</gene>
<evidence type="ECO:0000256" key="3">
    <source>
        <dbReference type="PROSITE-ProRule" id="PRU00284"/>
    </source>
</evidence>
<feature type="transmembrane region" description="Helical" evidence="5">
    <location>
        <begin position="151"/>
        <end position="169"/>
    </location>
</feature>
<keyword evidence="5" id="KW-1133">Transmembrane helix</keyword>
<evidence type="ECO:0000313" key="8">
    <source>
        <dbReference type="Proteomes" id="UP000027822"/>
    </source>
</evidence>
<dbReference type="SMART" id="SM00283">
    <property type="entry name" value="MA"/>
    <property type="match status" value="1"/>
</dbReference>
<feature type="transmembrane region" description="Helical" evidence="5">
    <location>
        <begin position="120"/>
        <end position="139"/>
    </location>
</feature>
<dbReference type="PANTHER" id="PTHR43531">
    <property type="entry name" value="PROTEIN ICFG"/>
    <property type="match status" value="1"/>
</dbReference>
<dbReference type="InterPro" id="IPR004089">
    <property type="entry name" value="MCPsignal_dom"/>
</dbReference>
<dbReference type="EMBL" id="JOTN01000001">
    <property type="protein sequence ID" value="KEK21250.1"/>
    <property type="molecule type" value="Genomic_DNA"/>
</dbReference>
<dbReference type="InterPro" id="IPR025278">
    <property type="entry name" value="DUF4077"/>
</dbReference>
<evidence type="ECO:0000256" key="1">
    <source>
        <dbReference type="ARBA" id="ARBA00022500"/>
    </source>
</evidence>
<evidence type="ECO:0000256" key="5">
    <source>
        <dbReference type="SAM" id="Phobius"/>
    </source>
</evidence>
<keyword evidence="4" id="KW-0175">Coiled coil</keyword>
<proteinExistence type="inferred from homology"/>
<reference evidence="7 8" key="1">
    <citation type="submission" date="2014-06" db="EMBL/GenBank/DDBJ databases">
        <title>Draft genome sequence of Bacillus manliponensis JCM 15802 (MCCC 1A00708).</title>
        <authorList>
            <person name="Lai Q."/>
            <person name="Liu Y."/>
            <person name="Shao Z."/>
        </authorList>
    </citation>
    <scope>NUCLEOTIDE SEQUENCE [LARGE SCALE GENOMIC DNA]</scope>
    <source>
        <strain evidence="7 8">JCM 15802</strain>
    </source>
</reference>
<protein>
    <submittedName>
        <fullName evidence="7">Chemotaxis protein</fullName>
    </submittedName>
</protein>
<comment type="caution">
    <text evidence="7">The sequence shown here is derived from an EMBL/GenBank/DDBJ whole genome shotgun (WGS) entry which is preliminary data.</text>
</comment>
<feature type="transmembrane region" description="Helical" evidence="5">
    <location>
        <begin position="21"/>
        <end position="42"/>
    </location>
</feature>
<dbReference type="Proteomes" id="UP000027822">
    <property type="component" value="Unassembled WGS sequence"/>
</dbReference>
<dbReference type="Pfam" id="PF00015">
    <property type="entry name" value="MCPsignal"/>
    <property type="match status" value="1"/>
</dbReference>
<keyword evidence="5" id="KW-0812">Transmembrane</keyword>
<evidence type="ECO:0000259" key="6">
    <source>
        <dbReference type="PROSITE" id="PS50111"/>
    </source>
</evidence>
<feature type="transmembrane region" description="Helical" evidence="5">
    <location>
        <begin position="74"/>
        <end position="93"/>
    </location>
</feature>
<dbReference type="OrthoDB" id="242546at2"/>
<feature type="coiled-coil region" evidence="4">
    <location>
        <begin position="176"/>
        <end position="210"/>
    </location>
</feature>
<name>A0A073K424_9BACI</name>
<dbReference type="STRING" id="574376.BAMA_00305"/>
<dbReference type="PROSITE" id="PS50111">
    <property type="entry name" value="CHEMOTAXIS_TRANSDUC_2"/>
    <property type="match status" value="1"/>
</dbReference>
<keyword evidence="5" id="KW-0472">Membrane</keyword>
<feature type="domain" description="Methyl-accepting transducer" evidence="6">
    <location>
        <begin position="217"/>
        <end position="467"/>
    </location>
</feature>
<evidence type="ECO:0000256" key="2">
    <source>
        <dbReference type="ARBA" id="ARBA00029447"/>
    </source>
</evidence>
<dbReference type="eggNOG" id="COG0840">
    <property type="taxonomic scope" value="Bacteria"/>
</dbReference>
<evidence type="ECO:0000256" key="4">
    <source>
        <dbReference type="SAM" id="Coils"/>
    </source>
</evidence>
<sequence length="500" mass="56213">MEWLKRTCFSNLEQEKQKNHLLFFIMICSFVLGLGSISYYGYTFTERAIAFWIGGISLMGFGIGLLFIPKMVSIYKYVMTFMLLAMSFIMVQAFNETPAMFQMVYFTLAVSLIYLNERLILMLGGVAVFCSFVFCHFFTEEFFAYTTASEALNFALLLAIVTMAMWGVTRIGQSLIQRLHNEKQEVLEKAEELERTQQLIEATVLKLDEQFGHLKNNMHTSMASMGDINEAFEEVAAGTQSQSEMMSRSVTVLSEIETNISQIIQQVREVSVSVDESLDASNVSVTKLKSFEENMRSLNDVVTQSGLIFGELMEQSKKITEIVDVIKNISNQTSMLALNANIEAARAGEHGKGFAIVANEVLKLAEESNRSTGRIQGILRDFSEQASKVDEQVRKGERVQEECNNMLSEVLSNVNNLGSFIQSINGLMTEIVTHQENFQVKTTNIVQDVTHATGVIQETSAATEEVLVSVEEEKKRNNRSVETLDAVAMQVQQLEDILRK</sequence>
<dbReference type="AlphaFoldDB" id="A0A073K424"/>
<dbReference type="InterPro" id="IPR051310">
    <property type="entry name" value="MCP_chemotaxis"/>
</dbReference>